<evidence type="ECO:0000313" key="3">
    <source>
        <dbReference type="EMBL" id="OWT53986.1"/>
    </source>
</evidence>
<accession>A0A225LY91</accession>
<comment type="caution">
    <text evidence="3">The sequence shown here is derived from an EMBL/GenBank/DDBJ whole genome shotgun (WGS) entry which is preliminary data.</text>
</comment>
<keyword evidence="4" id="KW-1185">Reference proteome</keyword>
<dbReference type="Gene3D" id="3.40.190.10">
    <property type="entry name" value="Periplasmic binding protein-like II"/>
    <property type="match status" value="2"/>
</dbReference>
<dbReference type="Proteomes" id="UP000214603">
    <property type="component" value="Unassembled WGS sequence"/>
</dbReference>
<dbReference type="AlphaFoldDB" id="A0A225LY91"/>
<feature type="chain" id="PRO_5013166588" evidence="2">
    <location>
        <begin position="24"/>
        <end position="381"/>
    </location>
</feature>
<sequence>MRNLLFVCVVAAAFLAGDIDCQAANIQPGQVQELDRMSAKELVPLATKEGKVTVLTLTTRMPAVASAFEAAYPGIHVEVVDMNSNVQISRVAAEQKAHAYVTDVMYFASAASAQKDLLDPGYALRYVPPRIAAKLADKYTHPLLTHRLTARVVMYNEQAYPNGSPIHNLWELTTPKWKGKVVTIDPTLSDVPLDMFVTIALHPDEMAAAYQELFGKPIKIDSDLKGAGEQFIRDLYRNDMILLSNDETFYNSVGAKGLANPPVGLMNYSARRNNAKSNLALQIANDVKPATGYVFPSQLAITNHTPHPAAARLFVDFMMGDESPTGGPGFKPWNVPGDYSPLKTVVADPDAVPFDKLNVWLLDPAKVAADRKRIRDIMIAE</sequence>
<dbReference type="SUPFAM" id="SSF53850">
    <property type="entry name" value="Periplasmic binding protein-like II"/>
    <property type="match status" value="1"/>
</dbReference>
<keyword evidence="1 2" id="KW-0732">Signal</keyword>
<protein>
    <submittedName>
        <fullName evidence="3">Iron ABC transporter substrate-binding protein</fullName>
    </submittedName>
</protein>
<feature type="signal peptide" evidence="2">
    <location>
        <begin position="1"/>
        <end position="23"/>
    </location>
</feature>
<dbReference type="OrthoDB" id="366726at2"/>
<proteinExistence type="predicted"/>
<dbReference type="Pfam" id="PF01547">
    <property type="entry name" value="SBP_bac_1"/>
    <property type="match status" value="1"/>
</dbReference>
<reference evidence="4" key="1">
    <citation type="submission" date="2017-06" db="EMBL/GenBank/DDBJ databases">
        <title>Herbaspirillum phytohormonus sp. nov., isolated from the root nodule of Robinia pseudoacacia in lead-zinc mine.</title>
        <authorList>
            <person name="Fan M."/>
            <person name="Lin Y."/>
        </authorList>
    </citation>
    <scope>NUCLEOTIDE SEQUENCE [LARGE SCALE GENOMIC DNA]</scope>
    <source>
        <strain evidence="4">SC-089</strain>
    </source>
</reference>
<dbReference type="PANTHER" id="PTHR30006">
    <property type="entry name" value="THIAMINE-BINDING PERIPLASMIC PROTEIN-RELATED"/>
    <property type="match status" value="1"/>
</dbReference>
<evidence type="ECO:0000256" key="2">
    <source>
        <dbReference type="SAM" id="SignalP"/>
    </source>
</evidence>
<dbReference type="EMBL" id="NJIH01000018">
    <property type="protein sequence ID" value="OWT53986.1"/>
    <property type="molecule type" value="Genomic_DNA"/>
</dbReference>
<evidence type="ECO:0000256" key="1">
    <source>
        <dbReference type="ARBA" id="ARBA00022729"/>
    </source>
</evidence>
<dbReference type="RefSeq" id="WP_088605894.1">
    <property type="nucleotide sequence ID" value="NZ_NJIH01000018.1"/>
</dbReference>
<gene>
    <name evidence="3" type="ORF">CEY11_23655</name>
</gene>
<organism evidence="3 4">
    <name type="scientific">Candidimonas nitroreducens</name>
    <dbReference type="NCBI Taxonomy" id="683354"/>
    <lineage>
        <taxon>Bacteria</taxon>
        <taxon>Pseudomonadati</taxon>
        <taxon>Pseudomonadota</taxon>
        <taxon>Betaproteobacteria</taxon>
        <taxon>Burkholderiales</taxon>
        <taxon>Alcaligenaceae</taxon>
        <taxon>Candidimonas</taxon>
    </lineage>
</organism>
<evidence type="ECO:0000313" key="4">
    <source>
        <dbReference type="Proteomes" id="UP000214603"/>
    </source>
</evidence>
<name>A0A225LY91_9BURK</name>
<dbReference type="InterPro" id="IPR006059">
    <property type="entry name" value="SBP"/>
</dbReference>